<dbReference type="RefSeq" id="WP_166061705.1">
    <property type="nucleotide sequence ID" value="NZ_CP049889.1"/>
</dbReference>
<dbReference type="CDD" id="cd02696">
    <property type="entry name" value="MurNAc-LAA"/>
    <property type="match status" value="1"/>
</dbReference>
<dbReference type="Proteomes" id="UP000501830">
    <property type="component" value="Chromosome"/>
</dbReference>
<dbReference type="InterPro" id="IPR050695">
    <property type="entry name" value="N-acetylmuramoyl_amidase_3"/>
</dbReference>
<dbReference type="Gene3D" id="3.40.630.40">
    <property type="entry name" value="Zn-dependent exopeptidases"/>
    <property type="match status" value="1"/>
</dbReference>
<dbReference type="EMBL" id="CP049889">
    <property type="protein sequence ID" value="QIK50661.1"/>
    <property type="molecule type" value="Genomic_DNA"/>
</dbReference>
<dbReference type="Gene3D" id="2.30.30.40">
    <property type="entry name" value="SH3 Domains"/>
    <property type="match status" value="3"/>
</dbReference>
<dbReference type="Pfam" id="PF08239">
    <property type="entry name" value="SH3_3"/>
    <property type="match status" value="3"/>
</dbReference>
<dbReference type="PANTHER" id="PTHR30404">
    <property type="entry name" value="N-ACETYLMURAMOYL-L-ALANINE AMIDASE"/>
    <property type="match status" value="1"/>
</dbReference>
<dbReference type="SMART" id="SM00287">
    <property type="entry name" value="SH3b"/>
    <property type="match status" value="3"/>
</dbReference>
<protein>
    <submittedName>
        <fullName evidence="4">SH3 domain-containing protein</fullName>
    </submittedName>
</protein>
<evidence type="ECO:0000259" key="3">
    <source>
        <dbReference type="PROSITE" id="PS51781"/>
    </source>
</evidence>
<dbReference type="GO" id="GO:0030288">
    <property type="term" value="C:outer membrane-bounded periplasmic space"/>
    <property type="evidence" value="ECO:0007669"/>
    <property type="project" value="TreeGrafter"/>
</dbReference>
<name>A0A6G7WEK1_9LACT</name>
<dbReference type="InterPro" id="IPR002508">
    <property type="entry name" value="MurNAc-LAA_cat"/>
</dbReference>
<keyword evidence="1" id="KW-0378">Hydrolase</keyword>
<evidence type="ECO:0000256" key="2">
    <source>
        <dbReference type="ARBA" id="ARBA00023316"/>
    </source>
</evidence>
<organism evidence="4 5">
    <name type="scientific">Jeotgalibaca porci</name>
    <dbReference type="NCBI Taxonomy" id="1868793"/>
    <lineage>
        <taxon>Bacteria</taxon>
        <taxon>Bacillati</taxon>
        <taxon>Bacillota</taxon>
        <taxon>Bacilli</taxon>
        <taxon>Lactobacillales</taxon>
        <taxon>Carnobacteriaceae</taxon>
        <taxon>Jeotgalibaca</taxon>
    </lineage>
</organism>
<dbReference type="SMART" id="SM00646">
    <property type="entry name" value="Ami_3"/>
    <property type="match status" value="1"/>
</dbReference>
<feature type="domain" description="SH3b" evidence="3">
    <location>
        <begin position="98"/>
        <end position="164"/>
    </location>
</feature>
<dbReference type="InterPro" id="IPR003646">
    <property type="entry name" value="SH3-like_bac-type"/>
</dbReference>
<feature type="domain" description="SH3b" evidence="3">
    <location>
        <begin position="33"/>
        <end position="95"/>
    </location>
</feature>
<dbReference type="KEGG" id="jpo:G7058_00425"/>
<dbReference type="AlphaFoldDB" id="A0A6G7WEK1"/>
<dbReference type="GO" id="GO:0071555">
    <property type="term" value="P:cell wall organization"/>
    <property type="evidence" value="ECO:0007669"/>
    <property type="project" value="UniProtKB-KW"/>
</dbReference>
<dbReference type="PANTHER" id="PTHR30404:SF7">
    <property type="entry name" value="CELL WALL AMIDASE LYTH-RELATED"/>
    <property type="match status" value="1"/>
</dbReference>
<gene>
    <name evidence="4" type="ORF">G7058_00425</name>
</gene>
<dbReference type="PIRSF" id="PIRSF037846">
    <property type="entry name" value="Autolysin_YrvJ_prd"/>
    <property type="match status" value="1"/>
</dbReference>
<evidence type="ECO:0000313" key="5">
    <source>
        <dbReference type="Proteomes" id="UP000501830"/>
    </source>
</evidence>
<evidence type="ECO:0000313" key="4">
    <source>
        <dbReference type="EMBL" id="QIK50661.1"/>
    </source>
</evidence>
<dbReference type="Pfam" id="PF01520">
    <property type="entry name" value="Amidase_3"/>
    <property type="match status" value="1"/>
</dbReference>
<keyword evidence="2" id="KW-0961">Cell wall biogenesis/degradation</keyword>
<keyword evidence="5" id="KW-1185">Reference proteome</keyword>
<evidence type="ECO:0000256" key="1">
    <source>
        <dbReference type="ARBA" id="ARBA00022801"/>
    </source>
</evidence>
<proteinExistence type="predicted"/>
<dbReference type="GeneID" id="94551719"/>
<dbReference type="GO" id="GO:0008745">
    <property type="term" value="F:N-acetylmuramoyl-L-alanine amidase activity"/>
    <property type="evidence" value="ECO:0007669"/>
    <property type="project" value="InterPro"/>
</dbReference>
<dbReference type="GO" id="GO:0009253">
    <property type="term" value="P:peptidoglycan catabolic process"/>
    <property type="evidence" value="ECO:0007669"/>
    <property type="project" value="InterPro"/>
</dbReference>
<reference evidence="4 5" key="1">
    <citation type="journal article" date="2017" name="Int. J. Syst. Evol. Microbiol.">
        <title>Jeotgalibaca porci sp. nov. and Jeotgalibaca arthritidis sp. nov., isolated from pigs, and emended description of the genus Jeotgalibaca.</title>
        <authorList>
            <person name="Zamora L."/>
            <person name="Perez-Sancho M."/>
            <person name="Dominguez L."/>
            <person name="Fernandez-Garayzabal J.F."/>
            <person name="Vela A.I."/>
        </authorList>
    </citation>
    <scope>NUCLEOTIDE SEQUENCE [LARGE SCALE GENOMIC DNA]</scope>
    <source>
        <strain evidence="4 5">CCUG 69148</strain>
    </source>
</reference>
<sequence length="440" mass="47706">MKPLRISRNVMLALLVIFFMGLGSLGTVALANYTNIIVEASTVNVRLGPGLGYDILTQVQGGSMVNVLDEENEWYKVRLDDGRIGWVASWLINNTEVAASQNLVATINEYSVNLRAENNEQAEVIGSAEAGEVFTLLYEENGWSQIHYNNQTAWVLSELVTITAGTLPNENTTDTTEQVATPTSQDSVVVLQDNVNVRSGPTLQDGVIEVANAGAVYAFQNNIGDFVEVLTNNGETGYIANWLVESSVATTTQTRVPAITTTLSEATIVIDPGHGGADPGAIGDYMYEKQATVDTAAIIAQKLESVGANVILTRTGDESISLEERAYLSNSYGADLFISIHYDSTPEGVYATGTTTYYYADSDNYVADLINDELSKNLPLPNNGSRFGNFLVLRENAQPAILLELGYMNNPDDVATFNTSHYQNLVADSILNALTDYFNN</sequence>
<dbReference type="PROSITE" id="PS51781">
    <property type="entry name" value="SH3B"/>
    <property type="match status" value="2"/>
</dbReference>
<dbReference type="InterPro" id="IPR017293">
    <property type="entry name" value="N-acetylmuramoyl-L-ala_amidase"/>
</dbReference>
<accession>A0A6G7WEK1</accession>
<dbReference type="SUPFAM" id="SSF53187">
    <property type="entry name" value="Zn-dependent exopeptidases"/>
    <property type="match status" value="1"/>
</dbReference>